<protein>
    <submittedName>
        <fullName evidence="2">Uncharacterized protein</fullName>
    </submittedName>
</protein>
<dbReference type="OrthoDB" id="7479158at2759"/>
<dbReference type="Proteomes" id="UP000663880">
    <property type="component" value="Unassembled WGS sequence"/>
</dbReference>
<feature type="signal peptide" evidence="1">
    <location>
        <begin position="1"/>
        <end position="16"/>
    </location>
</feature>
<dbReference type="EMBL" id="CAJOBZ010000029">
    <property type="protein sequence ID" value="CAF4884188.1"/>
    <property type="molecule type" value="Genomic_DNA"/>
</dbReference>
<comment type="caution">
    <text evidence="2">The sequence shown here is derived from an EMBL/GenBank/DDBJ whole genome shotgun (WGS) entry which is preliminary data.</text>
</comment>
<keyword evidence="3" id="KW-1185">Reference proteome</keyword>
<feature type="chain" id="PRO_5032559385" evidence="1">
    <location>
        <begin position="17"/>
        <end position="220"/>
    </location>
</feature>
<evidence type="ECO:0000256" key="1">
    <source>
        <dbReference type="SAM" id="SignalP"/>
    </source>
</evidence>
<evidence type="ECO:0000313" key="3">
    <source>
        <dbReference type="Proteomes" id="UP000663880"/>
    </source>
</evidence>
<accession>A0A821U3M0</accession>
<keyword evidence="1" id="KW-0732">Signal</keyword>
<gene>
    <name evidence="2" type="ORF">PMACD_LOCUS9875</name>
</gene>
<evidence type="ECO:0000313" key="2">
    <source>
        <dbReference type="EMBL" id="CAF4884188.1"/>
    </source>
</evidence>
<sequence>MFTLAIHFVLLITAMSTSVGPNIDHDQTTSCEDFGRFARFNPYSVLEDVWMSFYYWGPTSPTWFVKFLLPNREQIAYLKYLIDDHVREPVNWTAPMVLLKEKSNITHLLVEQGDRGQYIVYTPYKDLSPGDTVDTVTVRIKQFDNGRYIGFMNCDMHVAYALVRLKDVPKKKLIQDEAAKMGFKGRKGKSYLYRGHEWMPIEEADYDNYIDNMDHSEEDY</sequence>
<name>A0A821U3M0_9NEOP</name>
<organism evidence="2 3">
    <name type="scientific">Pieris macdunnoughi</name>
    <dbReference type="NCBI Taxonomy" id="345717"/>
    <lineage>
        <taxon>Eukaryota</taxon>
        <taxon>Metazoa</taxon>
        <taxon>Ecdysozoa</taxon>
        <taxon>Arthropoda</taxon>
        <taxon>Hexapoda</taxon>
        <taxon>Insecta</taxon>
        <taxon>Pterygota</taxon>
        <taxon>Neoptera</taxon>
        <taxon>Endopterygota</taxon>
        <taxon>Lepidoptera</taxon>
        <taxon>Glossata</taxon>
        <taxon>Ditrysia</taxon>
        <taxon>Papilionoidea</taxon>
        <taxon>Pieridae</taxon>
        <taxon>Pierinae</taxon>
        <taxon>Pieris</taxon>
    </lineage>
</organism>
<proteinExistence type="predicted"/>
<dbReference type="AlphaFoldDB" id="A0A821U3M0"/>
<reference evidence="2" key="1">
    <citation type="submission" date="2021-02" db="EMBL/GenBank/DDBJ databases">
        <authorList>
            <person name="Steward A R."/>
        </authorList>
    </citation>
    <scope>NUCLEOTIDE SEQUENCE</scope>
</reference>